<keyword evidence="1" id="KW-0805">Transcription regulation</keyword>
<dbReference type="InterPro" id="IPR018062">
    <property type="entry name" value="HTH_AraC-typ_CS"/>
</dbReference>
<keyword evidence="4" id="KW-0597">Phosphoprotein</keyword>
<keyword evidence="8" id="KW-1185">Reference proteome</keyword>
<comment type="caution">
    <text evidence="7">The sequence shown here is derived from an EMBL/GenBank/DDBJ whole genome shotgun (WGS) entry which is preliminary data.</text>
</comment>
<proteinExistence type="predicted"/>
<dbReference type="AlphaFoldDB" id="A0A511VCG4"/>
<evidence type="ECO:0000259" key="6">
    <source>
        <dbReference type="PROSITE" id="PS50110"/>
    </source>
</evidence>
<dbReference type="CDD" id="cd17536">
    <property type="entry name" value="REC_YesN-like"/>
    <property type="match status" value="1"/>
</dbReference>
<dbReference type="PROSITE" id="PS01124">
    <property type="entry name" value="HTH_ARAC_FAMILY_2"/>
    <property type="match status" value="1"/>
</dbReference>
<dbReference type="InterPro" id="IPR018060">
    <property type="entry name" value="HTH_AraC"/>
</dbReference>
<evidence type="ECO:0000313" key="7">
    <source>
        <dbReference type="EMBL" id="GEN36554.1"/>
    </source>
</evidence>
<feature type="domain" description="HTH araC/xylS-type" evidence="5">
    <location>
        <begin position="137"/>
        <end position="235"/>
    </location>
</feature>
<dbReference type="SUPFAM" id="SSF46689">
    <property type="entry name" value="Homeodomain-like"/>
    <property type="match status" value="2"/>
</dbReference>
<dbReference type="GO" id="GO:0000160">
    <property type="term" value="P:phosphorelay signal transduction system"/>
    <property type="evidence" value="ECO:0007669"/>
    <property type="project" value="InterPro"/>
</dbReference>
<reference evidence="7 8" key="1">
    <citation type="submission" date="2019-07" db="EMBL/GenBank/DDBJ databases">
        <title>Whole genome shotgun sequence of Aneurinibacillus danicus NBRC 102444.</title>
        <authorList>
            <person name="Hosoyama A."/>
            <person name="Uohara A."/>
            <person name="Ohji S."/>
            <person name="Ichikawa N."/>
        </authorList>
    </citation>
    <scope>NUCLEOTIDE SEQUENCE [LARGE SCALE GENOMIC DNA]</scope>
    <source>
        <strain evidence="7 8">NBRC 102444</strain>
    </source>
</reference>
<keyword evidence="2 7" id="KW-0238">DNA-binding</keyword>
<organism evidence="7 8">
    <name type="scientific">Aneurinibacillus danicus</name>
    <dbReference type="NCBI Taxonomy" id="267746"/>
    <lineage>
        <taxon>Bacteria</taxon>
        <taxon>Bacillati</taxon>
        <taxon>Bacillota</taxon>
        <taxon>Bacilli</taxon>
        <taxon>Bacillales</taxon>
        <taxon>Paenibacillaceae</taxon>
        <taxon>Aneurinibacillus group</taxon>
        <taxon>Aneurinibacillus</taxon>
    </lineage>
</organism>
<dbReference type="OrthoDB" id="1699at2"/>
<dbReference type="InterPro" id="IPR020449">
    <property type="entry name" value="Tscrpt_reg_AraC-type_HTH"/>
</dbReference>
<dbReference type="PANTHER" id="PTHR43280:SF28">
    <property type="entry name" value="HTH-TYPE TRANSCRIPTIONAL ACTIVATOR RHAS"/>
    <property type="match status" value="1"/>
</dbReference>
<dbReference type="PRINTS" id="PR00032">
    <property type="entry name" value="HTHARAC"/>
</dbReference>
<name>A0A511VCG4_9BACL</name>
<dbReference type="GO" id="GO:0043565">
    <property type="term" value="F:sequence-specific DNA binding"/>
    <property type="evidence" value="ECO:0007669"/>
    <property type="project" value="InterPro"/>
</dbReference>
<accession>A0A511VCG4</accession>
<keyword evidence="3" id="KW-0804">Transcription</keyword>
<evidence type="ECO:0000256" key="1">
    <source>
        <dbReference type="ARBA" id="ARBA00023015"/>
    </source>
</evidence>
<dbReference type="GO" id="GO:0003700">
    <property type="term" value="F:DNA-binding transcription factor activity"/>
    <property type="evidence" value="ECO:0007669"/>
    <property type="project" value="InterPro"/>
</dbReference>
<protein>
    <submittedName>
        <fullName evidence="7">DNA-binding response regulator</fullName>
    </submittedName>
</protein>
<dbReference type="SMART" id="SM00342">
    <property type="entry name" value="HTH_ARAC"/>
    <property type="match status" value="1"/>
</dbReference>
<dbReference type="SMART" id="SM00448">
    <property type="entry name" value="REC"/>
    <property type="match status" value="1"/>
</dbReference>
<dbReference type="InterPro" id="IPR001789">
    <property type="entry name" value="Sig_transdc_resp-reg_receiver"/>
</dbReference>
<dbReference type="Pfam" id="PF12833">
    <property type="entry name" value="HTH_18"/>
    <property type="match status" value="1"/>
</dbReference>
<evidence type="ECO:0000256" key="3">
    <source>
        <dbReference type="ARBA" id="ARBA00023163"/>
    </source>
</evidence>
<sequence>MNLLIVDDEPLEREVLTRIITEGEFTGARCFEAHNGAVAVEVARQHVIDLAILDMKMPVMDGLTAAKQIRAERPDCRVIFLTAYEEERYAEQELRELDAKAYLLKPAHPKEVARTLREFFPARTHPRTESTEVHPIRRIKEYIKRHIAEEITLESLAEVVHLHPQYVSRLFKQKAGMTVTDYIIQVRLEKARQLLSETDLSMAQIGERCGLLDPNYFSRLFRKYEGMTPTQYRKRQMASPNLLPYQFQQSLF</sequence>
<dbReference type="SUPFAM" id="SSF52172">
    <property type="entry name" value="CheY-like"/>
    <property type="match status" value="1"/>
</dbReference>
<dbReference type="EMBL" id="BJXX01000199">
    <property type="protein sequence ID" value="GEN36554.1"/>
    <property type="molecule type" value="Genomic_DNA"/>
</dbReference>
<dbReference type="Gene3D" id="3.40.50.2300">
    <property type="match status" value="1"/>
</dbReference>
<evidence type="ECO:0000259" key="5">
    <source>
        <dbReference type="PROSITE" id="PS01124"/>
    </source>
</evidence>
<dbReference type="RefSeq" id="WP_146812193.1">
    <property type="nucleotide sequence ID" value="NZ_BJXX01000199.1"/>
</dbReference>
<dbReference type="PROSITE" id="PS50110">
    <property type="entry name" value="RESPONSE_REGULATORY"/>
    <property type="match status" value="1"/>
</dbReference>
<gene>
    <name evidence="7" type="ORF">ADA01nite_40140</name>
</gene>
<dbReference type="Pfam" id="PF00072">
    <property type="entry name" value="Response_reg"/>
    <property type="match status" value="1"/>
</dbReference>
<evidence type="ECO:0000256" key="4">
    <source>
        <dbReference type="PROSITE-ProRule" id="PRU00169"/>
    </source>
</evidence>
<dbReference type="PANTHER" id="PTHR43280">
    <property type="entry name" value="ARAC-FAMILY TRANSCRIPTIONAL REGULATOR"/>
    <property type="match status" value="1"/>
</dbReference>
<dbReference type="Proteomes" id="UP000321157">
    <property type="component" value="Unassembled WGS sequence"/>
</dbReference>
<dbReference type="InterPro" id="IPR009057">
    <property type="entry name" value="Homeodomain-like_sf"/>
</dbReference>
<dbReference type="PROSITE" id="PS00041">
    <property type="entry name" value="HTH_ARAC_FAMILY_1"/>
    <property type="match status" value="1"/>
</dbReference>
<evidence type="ECO:0000313" key="8">
    <source>
        <dbReference type="Proteomes" id="UP000321157"/>
    </source>
</evidence>
<dbReference type="InterPro" id="IPR011006">
    <property type="entry name" value="CheY-like_superfamily"/>
</dbReference>
<evidence type="ECO:0000256" key="2">
    <source>
        <dbReference type="ARBA" id="ARBA00023125"/>
    </source>
</evidence>
<feature type="domain" description="Response regulatory" evidence="6">
    <location>
        <begin position="2"/>
        <end position="120"/>
    </location>
</feature>
<dbReference type="Gene3D" id="1.10.10.60">
    <property type="entry name" value="Homeodomain-like"/>
    <property type="match status" value="2"/>
</dbReference>
<feature type="modified residue" description="4-aspartylphosphate" evidence="4">
    <location>
        <position position="54"/>
    </location>
</feature>